<gene>
    <name evidence="3" type="ORF">EXIGLDRAFT_765415</name>
</gene>
<keyword evidence="2" id="KW-1133">Transmembrane helix</keyword>
<evidence type="ECO:0000313" key="4">
    <source>
        <dbReference type="Proteomes" id="UP000077266"/>
    </source>
</evidence>
<keyword evidence="2" id="KW-0472">Membrane</keyword>
<protein>
    <submittedName>
        <fullName evidence="3">Uncharacterized protein</fullName>
    </submittedName>
</protein>
<evidence type="ECO:0000256" key="1">
    <source>
        <dbReference type="SAM" id="MobiDB-lite"/>
    </source>
</evidence>
<feature type="transmembrane region" description="Helical" evidence="2">
    <location>
        <begin position="144"/>
        <end position="166"/>
    </location>
</feature>
<keyword evidence="2" id="KW-0812">Transmembrane</keyword>
<keyword evidence="4" id="KW-1185">Reference proteome</keyword>
<feature type="compositionally biased region" description="Polar residues" evidence="1">
    <location>
        <begin position="37"/>
        <end position="57"/>
    </location>
</feature>
<evidence type="ECO:0000313" key="3">
    <source>
        <dbReference type="EMBL" id="KZV96313.1"/>
    </source>
</evidence>
<dbReference type="Proteomes" id="UP000077266">
    <property type="component" value="Unassembled WGS sequence"/>
</dbReference>
<feature type="region of interest" description="Disordered" evidence="1">
    <location>
        <begin position="19"/>
        <end position="80"/>
    </location>
</feature>
<proteinExistence type="predicted"/>
<name>A0A165KGU1_EXIGL</name>
<evidence type="ECO:0000256" key="2">
    <source>
        <dbReference type="SAM" id="Phobius"/>
    </source>
</evidence>
<dbReference type="EMBL" id="KV425944">
    <property type="protein sequence ID" value="KZV96313.1"/>
    <property type="molecule type" value="Genomic_DNA"/>
</dbReference>
<dbReference type="AlphaFoldDB" id="A0A165KGU1"/>
<sequence>MKRDTNIVSLNSAFPMYIASPPSTTASEAHGTDRGRSISSLPPLTITPNFQNGTAGKSSPLPANGPATPTAVPNMDTSPIRPSVDITSYSRAYTPDYKFDAEWEASSLRYDRDGTILRSLKPPPLSQTRRATNPVKRWPILTRYIVISVLILVLMALSVVAIVLGARHYHEQPESASTTQAPQNQ</sequence>
<organism evidence="3 4">
    <name type="scientific">Exidia glandulosa HHB12029</name>
    <dbReference type="NCBI Taxonomy" id="1314781"/>
    <lineage>
        <taxon>Eukaryota</taxon>
        <taxon>Fungi</taxon>
        <taxon>Dikarya</taxon>
        <taxon>Basidiomycota</taxon>
        <taxon>Agaricomycotina</taxon>
        <taxon>Agaricomycetes</taxon>
        <taxon>Auriculariales</taxon>
        <taxon>Exidiaceae</taxon>
        <taxon>Exidia</taxon>
    </lineage>
</organism>
<dbReference type="InParanoid" id="A0A165KGU1"/>
<accession>A0A165KGU1</accession>
<reference evidence="3 4" key="1">
    <citation type="journal article" date="2016" name="Mol. Biol. Evol.">
        <title>Comparative Genomics of Early-Diverging Mushroom-Forming Fungi Provides Insights into the Origins of Lignocellulose Decay Capabilities.</title>
        <authorList>
            <person name="Nagy L.G."/>
            <person name="Riley R."/>
            <person name="Tritt A."/>
            <person name="Adam C."/>
            <person name="Daum C."/>
            <person name="Floudas D."/>
            <person name="Sun H."/>
            <person name="Yadav J.S."/>
            <person name="Pangilinan J."/>
            <person name="Larsson K.H."/>
            <person name="Matsuura K."/>
            <person name="Barry K."/>
            <person name="Labutti K."/>
            <person name="Kuo R."/>
            <person name="Ohm R.A."/>
            <person name="Bhattacharya S.S."/>
            <person name="Shirouzu T."/>
            <person name="Yoshinaga Y."/>
            <person name="Martin F.M."/>
            <person name="Grigoriev I.V."/>
            <person name="Hibbett D.S."/>
        </authorList>
    </citation>
    <scope>NUCLEOTIDE SEQUENCE [LARGE SCALE GENOMIC DNA]</scope>
    <source>
        <strain evidence="3 4">HHB12029</strain>
    </source>
</reference>